<gene>
    <name evidence="9" type="primary">SIR3</name>
    <name evidence="9" type="ORF">PICST_40594</name>
</gene>
<evidence type="ECO:0000313" key="9">
    <source>
        <dbReference type="EMBL" id="ABN64261.2"/>
    </source>
</evidence>
<feature type="binding site" evidence="7">
    <location>
        <position position="252"/>
    </location>
    <ligand>
        <name>Zn(2+)</name>
        <dbReference type="ChEBI" id="CHEBI:29105"/>
    </ligand>
</feature>
<feature type="non-terminal residue" evidence="9">
    <location>
        <position position="1"/>
    </location>
</feature>
<dbReference type="HOGENOM" id="CLU_023643_5_0_1"/>
<evidence type="ECO:0000256" key="6">
    <source>
        <dbReference type="ARBA" id="ARBA00023027"/>
    </source>
</evidence>
<dbReference type="InterPro" id="IPR050134">
    <property type="entry name" value="NAD-dep_sirtuin_deacylases"/>
</dbReference>
<keyword evidence="10" id="KW-1185">Reference proteome</keyword>
<dbReference type="InterPro" id="IPR029035">
    <property type="entry name" value="DHS-like_NAD/FAD-binding_dom"/>
</dbReference>
<evidence type="ECO:0000313" key="10">
    <source>
        <dbReference type="Proteomes" id="UP000002258"/>
    </source>
</evidence>
<dbReference type="OrthoDB" id="420264at2759"/>
<dbReference type="GO" id="GO:0070403">
    <property type="term" value="F:NAD+ binding"/>
    <property type="evidence" value="ECO:0007669"/>
    <property type="project" value="InterPro"/>
</dbReference>
<comment type="similarity">
    <text evidence="2">Belongs to the sirtuin family. Class I subfamily.</text>
</comment>
<organism evidence="9 10">
    <name type="scientific">Scheffersomyces stipitis (strain ATCC 58785 / CBS 6054 / NBRC 10063 / NRRL Y-11545)</name>
    <name type="common">Yeast</name>
    <name type="synonym">Pichia stipitis</name>
    <dbReference type="NCBI Taxonomy" id="322104"/>
    <lineage>
        <taxon>Eukaryota</taxon>
        <taxon>Fungi</taxon>
        <taxon>Dikarya</taxon>
        <taxon>Ascomycota</taxon>
        <taxon>Saccharomycotina</taxon>
        <taxon>Pichiomycetes</taxon>
        <taxon>Debaryomycetaceae</taxon>
        <taxon>Scheffersomyces</taxon>
    </lineage>
</organism>
<accession>A3LN35</accession>
<dbReference type="PANTHER" id="PTHR11085:SF9">
    <property type="entry name" value="NAD-DEPENDENT PROTEIN DEACETYLASE SIRTUIN-1"/>
    <property type="match status" value="1"/>
</dbReference>
<feature type="binding site" evidence="7">
    <location>
        <position position="255"/>
    </location>
    <ligand>
        <name>Zn(2+)</name>
        <dbReference type="ChEBI" id="CHEBI:29105"/>
    </ligand>
</feature>
<dbReference type="EMBL" id="CP000496">
    <property type="protein sequence ID" value="ABN64261.2"/>
    <property type="molecule type" value="Genomic_DNA"/>
</dbReference>
<dbReference type="InParanoid" id="A3LN35"/>
<evidence type="ECO:0000256" key="5">
    <source>
        <dbReference type="ARBA" id="ARBA00022833"/>
    </source>
</evidence>
<dbReference type="InterPro" id="IPR026591">
    <property type="entry name" value="Sirtuin_cat_small_dom_sf"/>
</dbReference>
<dbReference type="OMA" id="PDFRSFK"/>
<evidence type="ECO:0000256" key="2">
    <source>
        <dbReference type="ARBA" id="ARBA00006924"/>
    </source>
</evidence>
<proteinExistence type="inferred from homology"/>
<dbReference type="GO" id="GO:0046872">
    <property type="term" value="F:metal ion binding"/>
    <property type="evidence" value="ECO:0007669"/>
    <property type="project" value="UniProtKB-KW"/>
</dbReference>
<feature type="binding site" evidence="7">
    <location>
        <position position="231"/>
    </location>
    <ligand>
        <name>Zn(2+)</name>
        <dbReference type="ChEBI" id="CHEBI:29105"/>
    </ligand>
</feature>
<dbReference type="AlphaFoldDB" id="A3LN35"/>
<dbReference type="SUPFAM" id="SSF52467">
    <property type="entry name" value="DHS-like NAD/FAD-binding domain"/>
    <property type="match status" value="1"/>
</dbReference>
<dbReference type="GO" id="GO:0005634">
    <property type="term" value="C:nucleus"/>
    <property type="evidence" value="ECO:0007669"/>
    <property type="project" value="TreeGrafter"/>
</dbReference>
<evidence type="ECO:0000259" key="8">
    <source>
        <dbReference type="PROSITE" id="PS50305"/>
    </source>
</evidence>
<sequence>ILAYQPDPELMQYYRNTLVNFGLMKFLKDFVPERITKIDLCRLVLNLGYPKESISNQRFLTTKQVAGILVSLILNDPQVNQSQSYSDFAAYHHPTSDYTIPKLLSDLTSAKKIMVISGAGISTSLGIPDFRSFKGLYAQLEHLNLKDPQKVFDMGAFQKDPSIFYSIAHLVLPPEGRFSMLHSFIKLLQDKGKLLRNYTQNIDNLESRVGIHPDKLIQCHGSFGSASCLTCSNRFAGHKIFEHIRHQHVPRCSTCWKTIQEAVIIHGVIKPDITFFGEDLPKKFYRLLEPDCQTCDLVIVVGTSLKVEPVSSIIDKIPRSVPRVLINKDPIPDRDFDLSLIGLCDDVVCHLTRELGASWDIPHPNFVPSTEFTVTPHELYSKSYNIVKKET</sequence>
<keyword evidence="5 7" id="KW-0862">Zinc</keyword>
<keyword evidence="4 7" id="KW-0479">Metal-binding</keyword>
<evidence type="ECO:0000256" key="7">
    <source>
        <dbReference type="PROSITE-ProRule" id="PRU00236"/>
    </source>
</evidence>
<evidence type="ECO:0000256" key="4">
    <source>
        <dbReference type="ARBA" id="ARBA00022723"/>
    </source>
</evidence>
<keyword evidence="6" id="KW-0520">NAD</keyword>
<dbReference type="GeneID" id="4836940"/>
<dbReference type="PANTHER" id="PTHR11085">
    <property type="entry name" value="NAD-DEPENDENT PROTEIN DEACYLASE SIRTUIN-5, MITOCHONDRIAL-RELATED"/>
    <property type="match status" value="1"/>
</dbReference>
<dbReference type="Gene3D" id="3.40.50.1220">
    <property type="entry name" value="TPP-binding domain"/>
    <property type="match status" value="1"/>
</dbReference>
<feature type="active site" description="Proton acceptor" evidence="7">
    <location>
        <position position="220"/>
    </location>
</feature>
<dbReference type="PROSITE" id="PS50305">
    <property type="entry name" value="SIRTUIN"/>
    <property type="match status" value="1"/>
</dbReference>
<keyword evidence="3" id="KW-0808">Transferase</keyword>
<dbReference type="STRING" id="322104.A3LN35"/>
<feature type="domain" description="Deacetylase sirtuin-type" evidence="8">
    <location>
        <begin position="93"/>
        <end position="358"/>
    </location>
</feature>
<dbReference type="Gene3D" id="3.30.1600.10">
    <property type="entry name" value="SIR2/SIRT2 'Small Domain"/>
    <property type="match status" value="1"/>
</dbReference>
<name>A3LN35_PICST</name>
<dbReference type="Pfam" id="PF02146">
    <property type="entry name" value="SIR2"/>
    <property type="match status" value="1"/>
</dbReference>
<dbReference type="RefSeq" id="XP_001382290.2">
    <property type="nucleotide sequence ID" value="XM_001382253.1"/>
</dbReference>
<dbReference type="InterPro" id="IPR026590">
    <property type="entry name" value="Ssirtuin_cat_dom"/>
</dbReference>
<dbReference type="KEGG" id="pic:PICST_40594"/>
<comment type="cofactor">
    <cofactor evidence="1">
        <name>Zn(2+)</name>
        <dbReference type="ChEBI" id="CHEBI:29105"/>
    </cofactor>
</comment>
<protein>
    <submittedName>
        <fullName evidence="9">NAD-dependent histone deacetylase SIR2 (Regulatory protein SIR2) (Silent information regulator 2)</fullName>
    </submittedName>
</protein>
<reference evidence="9 10" key="1">
    <citation type="journal article" date="2007" name="Nat. Biotechnol.">
        <title>Genome sequence of the lignocellulose-bioconverting and xylose-fermenting yeast Pichia stipitis.</title>
        <authorList>
            <person name="Jeffries T.W."/>
            <person name="Grigoriev I.V."/>
            <person name="Grimwood J."/>
            <person name="Laplaza J.M."/>
            <person name="Aerts A."/>
            <person name="Salamov A."/>
            <person name="Schmutz J."/>
            <person name="Lindquist E."/>
            <person name="Dehal P."/>
            <person name="Shapiro H."/>
            <person name="Jin Y.S."/>
            <person name="Passoth V."/>
            <person name="Richardson P.M."/>
        </authorList>
    </citation>
    <scope>NUCLEOTIDE SEQUENCE [LARGE SCALE GENOMIC DNA]</scope>
    <source>
        <strain evidence="10">ATCC 58785 / CBS 6054 / NBRC 10063 / NRRL Y-11545</strain>
    </source>
</reference>
<dbReference type="InterPro" id="IPR003000">
    <property type="entry name" value="Sirtuin"/>
</dbReference>
<dbReference type="Proteomes" id="UP000002258">
    <property type="component" value="Chromosome 2"/>
</dbReference>
<evidence type="ECO:0000256" key="1">
    <source>
        <dbReference type="ARBA" id="ARBA00001947"/>
    </source>
</evidence>
<feature type="binding site" evidence="7">
    <location>
        <position position="228"/>
    </location>
    <ligand>
        <name>Zn(2+)</name>
        <dbReference type="ChEBI" id="CHEBI:29105"/>
    </ligand>
</feature>
<evidence type="ECO:0000256" key="3">
    <source>
        <dbReference type="ARBA" id="ARBA00022679"/>
    </source>
</evidence>
<dbReference type="eggNOG" id="KOG2684">
    <property type="taxonomic scope" value="Eukaryota"/>
</dbReference>
<dbReference type="GO" id="GO:0046970">
    <property type="term" value="F:histone H4K16 deacetylase activity, NAD-dependent"/>
    <property type="evidence" value="ECO:0007669"/>
    <property type="project" value="TreeGrafter"/>
</dbReference>